<dbReference type="InterPro" id="IPR050109">
    <property type="entry name" value="HTH-type_TetR-like_transc_reg"/>
</dbReference>
<dbReference type="PROSITE" id="PS50977">
    <property type="entry name" value="HTH_TETR_2"/>
    <property type="match status" value="1"/>
</dbReference>
<dbReference type="GO" id="GO:0000976">
    <property type="term" value="F:transcription cis-regulatory region binding"/>
    <property type="evidence" value="ECO:0007669"/>
    <property type="project" value="TreeGrafter"/>
</dbReference>
<dbReference type="InterPro" id="IPR025996">
    <property type="entry name" value="MT1864/Rv1816-like_C"/>
</dbReference>
<comment type="caution">
    <text evidence="6">The sequence shown here is derived from an EMBL/GenBank/DDBJ whole genome shotgun (WGS) entry which is preliminary data.</text>
</comment>
<dbReference type="Gene3D" id="1.10.357.10">
    <property type="entry name" value="Tetracycline Repressor, domain 2"/>
    <property type="match status" value="1"/>
</dbReference>
<dbReference type="Pfam" id="PF13305">
    <property type="entry name" value="TetR_C_33"/>
    <property type="match status" value="1"/>
</dbReference>
<proteinExistence type="predicted"/>
<keyword evidence="7" id="KW-1185">Reference proteome</keyword>
<dbReference type="SUPFAM" id="SSF48498">
    <property type="entry name" value="Tetracyclin repressor-like, C-terminal domain"/>
    <property type="match status" value="1"/>
</dbReference>
<evidence type="ECO:0000256" key="4">
    <source>
        <dbReference type="PROSITE-ProRule" id="PRU00335"/>
    </source>
</evidence>
<dbReference type="EMBL" id="JABXYJ010000010">
    <property type="protein sequence ID" value="NVO79149.1"/>
    <property type="molecule type" value="Genomic_DNA"/>
</dbReference>
<protein>
    <submittedName>
        <fullName evidence="6">TetR/AcrR family transcriptional regulator</fullName>
    </submittedName>
</protein>
<dbReference type="InterPro" id="IPR001647">
    <property type="entry name" value="HTH_TetR"/>
</dbReference>
<dbReference type="Proteomes" id="UP000588051">
    <property type="component" value="Unassembled WGS sequence"/>
</dbReference>
<dbReference type="PANTHER" id="PTHR30055:SF234">
    <property type="entry name" value="HTH-TYPE TRANSCRIPTIONAL REGULATOR BETI"/>
    <property type="match status" value="1"/>
</dbReference>
<dbReference type="Pfam" id="PF00440">
    <property type="entry name" value="TetR_N"/>
    <property type="match status" value="1"/>
</dbReference>
<evidence type="ECO:0000256" key="1">
    <source>
        <dbReference type="ARBA" id="ARBA00023015"/>
    </source>
</evidence>
<keyword evidence="3" id="KW-0804">Transcription</keyword>
<evidence type="ECO:0000256" key="2">
    <source>
        <dbReference type="ARBA" id="ARBA00023125"/>
    </source>
</evidence>
<dbReference type="AlphaFoldDB" id="A0A850QJ60"/>
<dbReference type="GO" id="GO:0003700">
    <property type="term" value="F:DNA-binding transcription factor activity"/>
    <property type="evidence" value="ECO:0007669"/>
    <property type="project" value="TreeGrafter"/>
</dbReference>
<evidence type="ECO:0000256" key="3">
    <source>
        <dbReference type="ARBA" id="ARBA00023163"/>
    </source>
</evidence>
<keyword evidence="1" id="KW-0805">Transcription regulation</keyword>
<keyword evidence="2 4" id="KW-0238">DNA-binding</keyword>
<dbReference type="PANTHER" id="PTHR30055">
    <property type="entry name" value="HTH-TYPE TRANSCRIPTIONAL REGULATOR RUTR"/>
    <property type="match status" value="1"/>
</dbReference>
<organism evidence="6 7">
    <name type="scientific">Undibacterium oligocarboniphilum</name>
    <dbReference type="NCBI Taxonomy" id="666702"/>
    <lineage>
        <taxon>Bacteria</taxon>
        <taxon>Pseudomonadati</taxon>
        <taxon>Pseudomonadota</taxon>
        <taxon>Betaproteobacteria</taxon>
        <taxon>Burkholderiales</taxon>
        <taxon>Oxalobacteraceae</taxon>
        <taxon>Undibacterium</taxon>
    </lineage>
</organism>
<feature type="DNA-binding region" description="H-T-H motif" evidence="4">
    <location>
        <begin position="53"/>
        <end position="72"/>
    </location>
</feature>
<evidence type="ECO:0000259" key="5">
    <source>
        <dbReference type="PROSITE" id="PS50977"/>
    </source>
</evidence>
<evidence type="ECO:0000313" key="7">
    <source>
        <dbReference type="Proteomes" id="UP000588051"/>
    </source>
</evidence>
<dbReference type="SUPFAM" id="SSF46689">
    <property type="entry name" value="Homeodomain-like"/>
    <property type="match status" value="1"/>
</dbReference>
<name>A0A850QJ60_9BURK</name>
<dbReference type="InterPro" id="IPR009057">
    <property type="entry name" value="Homeodomain-like_sf"/>
</dbReference>
<evidence type="ECO:0000313" key="6">
    <source>
        <dbReference type="EMBL" id="NVO79149.1"/>
    </source>
</evidence>
<dbReference type="InterPro" id="IPR036271">
    <property type="entry name" value="Tet_transcr_reg_TetR-rel_C_sf"/>
</dbReference>
<reference evidence="6 7" key="1">
    <citation type="submission" date="2020-06" db="EMBL/GenBank/DDBJ databases">
        <authorList>
            <person name="Qiu C."/>
            <person name="Liu Z."/>
        </authorList>
    </citation>
    <scope>NUCLEOTIDE SEQUENCE [LARGE SCALE GENOMIC DNA]</scope>
    <source>
        <strain evidence="6 7">EM 1</strain>
    </source>
</reference>
<sequence length="233" mass="26162">MPYGHLTFDRNSVVTRAAANLQERKRRESEARKKHIISVVKGLVKKGGARELTIRNVAEEAGFSTTVVYALFRDKATLITQAMDETLFELVDIMKKAAAHSNDPAEKIRATGKAYIQYGLSNPDEYALVFMERRPHAPVEAAVVEHGNIEQDPYAFAHHLFVQLRDAGEVAGDDDTLHLMTQIFWQGIHGLTSISLVMDEGDVWTPKLNPQHHVDALLDVLLLGIQQRFPARR</sequence>
<gene>
    <name evidence="6" type="ORF">HV832_15060</name>
</gene>
<accession>A0A850QJ60</accession>
<feature type="domain" description="HTH tetR-type" evidence="5">
    <location>
        <begin position="30"/>
        <end position="90"/>
    </location>
</feature>